<reference evidence="1" key="1">
    <citation type="submission" date="2016-12" db="EMBL/GenBank/DDBJ databases">
        <authorList>
            <person name="Moulin L."/>
        </authorList>
    </citation>
    <scope>NUCLEOTIDE SEQUENCE [LARGE SCALE GENOMIC DNA]</scope>
    <source>
        <strain evidence="1">STM 7183</strain>
    </source>
</reference>
<dbReference type="Proteomes" id="UP000195569">
    <property type="component" value="Unassembled WGS sequence"/>
</dbReference>
<protein>
    <submittedName>
        <fullName evidence="1">Uncharacterized protein</fullName>
    </submittedName>
</protein>
<organism evidence="1 2">
    <name type="scientific">Paraburkholderia piptadeniae</name>
    <dbReference type="NCBI Taxonomy" id="1701573"/>
    <lineage>
        <taxon>Bacteria</taxon>
        <taxon>Pseudomonadati</taxon>
        <taxon>Pseudomonadota</taxon>
        <taxon>Betaproteobacteria</taxon>
        <taxon>Burkholderiales</taxon>
        <taxon>Burkholderiaceae</taxon>
        <taxon>Paraburkholderia</taxon>
    </lineage>
</organism>
<dbReference type="AlphaFoldDB" id="A0A1N7SEH9"/>
<keyword evidence="2" id="KW-1185">Reference proteome</keyword>
<comment type="caution">
    <text evidence="1">The sequence shown here is derived from an EMBL/GenBank/DDBJ whole genome shotgun (WGS) entry which is preliminary data.</text>
</comment>
<evidence type="ECO:0000313" key="2">
    <source>
        <dbReference type="Proteomes" id="UP000195569"/>
    </source>
</evidence>
<dbReference type="EMBL" id="CYGY02000048">
    <property type="protein sequence ID" value="SIT45796.1"/>
    <property type="molecule type" value="Genomic_DNA"/>
</dbReference>
<evidence type="ECO:0000313" key="1">
    <source>
        <dbReference type="EMBL" id="SIT45796.1"/>
    </source>
</evidence>
<sequence>MPPDGRLCTCVWLKVTRNLRNEGLEAAPERGGTLWLVGAQREHRVVMSARFLDVRQLRQKKGEVHDVSPCVWLDAIRGKPADTEAGRVKSAATAVYLLSSGND</sequence>
<proteinExistence type="predicted"/>
<name>A0A1N7SEH9_9BURK</name>
<accession>A0A1N7SEH9</accession>
<gene>
    <name evidence="1" type="ORF">BN2476_480018</name>
</gene>